<dbReference type="Proteomes" id="UP000294894">
    <property type="component" value="Chromosome"/>
</dbReference>
<dbReference type="OrthoDB" id="3781049at2"/>
<dbReference type="InterPro" id="IPR029033">
    <property type="entry name" value="His_PPase_superfam"/>
</dbReference>
<dbReference type="EMBL" id="CP038267">
    <property type="protein sequence ID" value="QBR94097.1"/>
    <property type="molecule type" value="Genomic_DNA"/>
</dbReference>
<evidence type="ECO:0000313" key="3">
    <source>
        <dbReference type="Proteomes" id="UP000294894"/>
    </source>
</evidence>
<dbReference type="KEGG" id="noy:EXE57_18750"/>
<feature type="region of interest" description="Disordered" evidence="1">
    <location>
        <begin position="1"/>
        <end position="49"/>
    </location>
</feature>
<name>A0A4P7GQI8_9ACTN</name>
<evidence type="ECO:0008006" key="4">
    <source>
        <dbReference type="Google" id="ProtNLM"/>
    </source>
</evidence>
<protein>
    <recommendedName>
        <fullName evidence="4">Histidine phosphatase family protein</fullName>
    </recommendedName>
</protein>
<gene>
    <name evidence="2" type="ORF">EXE57_18750</name>
</gene>
<feature type="compositionally biased region" description="Basic residues" evidence="1">
    <location>
        <begin position="1"/>
        <end position="24"/>
    </location>
</feature>
<dbReference type="Pfam" id="PF00300">
    <property type="entry name" value="His_Phos_1"/>
    <property type="match status" value="1"/>
</dbReference>
<organism evidence="2 3">
    <name type="scientific">Nocardioides euryhalodurans</name>
    <dbReference type="NCBI Taxonomy" id="2518370"/>
    <lineage>
        <taxon>Bacteria</taxon>
        <taxon>Bacillati</taxon>
        <taxon>Actinomycetota</taxon>
        <taxon>Actinomycetes</taxon>
        <taxon>Propionibacteriales</taxon>
        <taxon>Nocardioidaceae</taxon>
        <taxon>Nocardioides</taxon>
    </lineage>
</organism>
<keyword evidence="3" id="KW-1185">Reference proteome</keyword>
<reference evidence="2 3" key="1">
    <citation type="submission" date="2019-03" db="EMBL/GenBank/DDBJ databases">
        <title>Three New Species of Nocardioides, Nocardioides euryhalodurans sp. nov., Nocardioides seonyuensis sp. nov. and Nocardioides eburneoflavus sp. nov., Iolated from Soil.</title>
        <authorList>
            <person name="Roh S.G."/>
            <person name="Lee C."/>
            <person name="Kim M.-K."/>
            <person name="Kim S.B."/>
        </authorList>
    </citation>
    <scope>NUCLEOTIDE SEQUENCE [LARGE SCALE GENOMIC DNA]</scope>
    <source>
        <strain evidence="2 3">MMS17-SY117</strain>
    </source>
</reference>
<sequence length="224" mass="24636">MVHLHSSRRGARHRLRGHPRRPGARHAGGDRRGRRPGAPPTGGGGRHRRCRVRLHLVRHGLSAVDRSVPAHAWELDPAGYDAVWALRESGRIPDGAAWFTSPEPKAVQTAQLLTDAEVAVVEGLREHRRESTTWHDDFPDVVRRAFDDPARPAAPGWEPLARCRERVTTAVTGILAAHTDVPVVLVGHGTAWTVLVAELSGEPPDLARWESLAMPDLLSVEPLR</sequence>
<dbReference type="Gene3D" id="3.40.50.1240">
    <property type="entry name" value="Phosphoglycerate mutase-like"/>
    <property type="match status" value="1"/>
</dbReference>
<accession>A0A4P7GQI8</accession>
<evidence type="ECO:0000313" key="2">
    <source>
        <dbReference type="EMBL" id="QBR94097.1"/>
    </source>
</evidence>
<proteinExistence type="predicted"/>
<evidence type="ECO:0000256" key="1">
    <source>
        <dbReference type="SAM" id="MobiDB-lite"/>
    </source>
</evidence>
<dbReference type="SUPFAM" id="SSF53254">
    <property type="entry name" value="Phosphoglycerate mutase-like"/>
    <property type="match status" value="1"/>
</dbReference>
<dbReference type="AlphaFoldDB" id="A0A4P7GQI8"/>
<dbReference type="InterPro" id="IPR013078">
    <property type="entry name" value="His_Pase_superF_clade-1"/>
</dbReference>